<dbReference type="EMBL" id="KQ964245">
    <property type="protein sequence ID" value="KXJ97128.1"/>
    <property type="molecule type" value="Genomic_DNA"/>
</dbReference>
<gene>
    <name evidence="1" type="ORF">Micbo1qcDRAFT_211407</name>
</gene>
<name>A0A136JJ21_9PEZI</name>
<sequence>MAIHWHLGSPAPQLAGLGAQSRHQALRRLAEQPCRPSRVVDVTANYNSASEKTQYEEVVDKHVTFLFSATWASSESDNLQLGFADVPTPRGTGHSNEASAVLFPKKTRDESSPCYFLRSDISRRLSFCTCSYMCCGPQRTNAAPVQVTCQLYKTRRRSLAISLAQCEAVFAKVDHGYMNGLSVVNAPRRE</sequence>
<evidence type="ECO:0000313" key="1">
    <source>
        <dbReference type="EMBL" id="KXJ97128.1"/>
    </source>
</evidence>
<keyword evidence="2" id="KW-1185">Reference proteome</keyword>
<reference evidence="2" key="1">
    <citation type="submission" date="2016-02" db="EMBL/GenBank/DDBJ databases">
        <title>Draft genome sequence of Microdochium bolleyi, a fungal endophyte of beachgrass.</title>
        <authorList>
            <consortium name="DOE Joint Genome Institute"/>
            <person name="David A.S."/>
            <person name="May G."/>
            <person name="Haridas S."/>
            <person name="Lim J."/>
            <person name="Wang M."/>
            <person name="Labutti K."/>
            <person name="Lipzen A."/>
            <person name="Barry K."/>
            <person name="Grigoriev I.V."/>
        </authorList>
    </citation>
    <scope>NUCLEOTIDE SEQUENCE [LARGE SCALE GENOMIC DNA]</scope>
    <source>
        <strain evidence="2">J235TASD1</strain>
    </source>
</reference>
<proteinExistence type="predicted"/>
<dbReference type="Proteomes" id="UP000070501">
    <property type="component" value="Unassembled WGS sequence"/>
</dbReference>
<dbReference type="AlphaFoldDB" id="A0A136JJ21"/>
<evidence type="ECO:0000313" key="2">
    <source>
        <dbReference type="Proteomes" id="UP000070501"/>
    </source>
</evidence>
<dbReference type="InParanoid" id="A0A136JJ21"/>
<protein>
    <submittedName>
        <fullName evidence="1">Uncharacterized protein</fullName>
    </submittedName>
</protein>
<organism evidence="1 2">
    <name type="scientific">Microdochium bolleyi</name>
    <dbReference type="NCBI Taxonomy" id="196109"/>
    <lineage>
        <taxon>Eukaryota</taxon>
        <taxon>Fungi</taxon>
        <taxon>Dikarya</taxon>
        <taxon>Ascomycota</taxon>
        <taxon>Pezizomycotina</taxon>
        <taxon>Sordariomycetes</taxon>
        <taxon>Xylariomycetidae</taxon>
        <taxon>Xylariales</taxon>
        <taxon>Microdochiaceae</taxon>
        <taxon>Microdochium</taxon>
    </lineage>
</organism>
<accession>A0A136JJ21</accession>